<evidence type="ECO:0000256" key="11">
    <source>
        <dbReference type="ARBA" id="ARBA00022917"/>
    </source>
</evidence>
<dbReference type="InterPro" id="IPR006195">
    <property type="entry name" value="aa-tRNA-synth_II"/>
</dbReference>
<evidence type="ECO:0000256" key="3">
    <source>
        <dbReference type="ARBA" id="ARBA00022490"/>
    </source>
</evidence>
<dbReference type="InterPro" id="IPR018163">
    <property type="entry name" value="Thr/Ala-tRNA-synth_IIc_edit"/>
</dbReference>
<keyword evidence="10 14" id="KW-0694">RNA-binding</keyword>
<accession>A0A0S7XWC2</accession>
<dbReference type="Proteomes" id="UP000051861">
    <property type="component" value="Unassembled WGS sequence"/>
</dbReference>
<keyword evidence="5 14" id="KW-0436">Ligase</keyword>
<dbReference type="SUPFAM" id="SSF55186">
    <property type="entry name" value="ThrRS/AlaRS common domain"/>
    <property type="match status" value="1"/>
</dbReference>
<keyword evidence="12 14" id="KW-0030">Aminoacyl-tRNA synthetase</keyword>
<evidence type="ECO:0000256" key="2">
    <source>
        <dbReference type="ARBA" id="ARBA00008226"/>
    </source>
</evidence>
<dbReference type="InterPro" id="IPR002320">
    <property type="entry name" value="Thr-tRNA-ligase_IIa"/>
</dbReference>
<protein>
    <recommendedName>
        <fullName evidence="14">Threonine--tRNA ligase</fullName>
        <ecNumber evidence="14">6.1.1.3</ecNumber>
    </recommendedName>
    <alternativeName>
        <fullName evidence="14">Threonyl-tRNA synthetase</fullName>
        <shortName evidence="14">ThrRS</shortName>
    </alternativeName>
</protein>
<dbReference type="EMBL" id="LIZX01000074">
    <property type="protein sequence ID" value="KPJ66698.1"/>
    <property type="molecule type" value="Genomic_DNA"/>
</dbReference>
<evidence type="ECO:0000256" key="10">
    <source>
        <dbReference type="ARBA" id="ARBA00022884"/>
    </source>
</evidence>
<dbReference type="PANTHER" id="PTHR11451:SF44">
    <property type="entry name" value="THREONINE--TRNA LIGASE, CHLOROPLASTIC_MITOCHONDRIAL 2"/>
    <property type="match status" value="1"/>
</dbReference>
<keyword evidence="11 14" id="KW-0648">Protein biosynthesis</keyword>
<dbReference type="InterPro" id="IPR036621">
    <property type="entry name" value="Anticodon-bd_dom_sf"/>
</dbReference>
<dbReference type="CDD" id="cd00860">
    <property type="entry name" value="ThrRS_anticodon"/>
    <property type="match status" value="1"/>
</dbReference>
<feature type="binding site" evidence="14">
    <location>
        <position position="448"/>
    </location>
    <ligand>
        <name>Zn(2+)</name>
        <dbReference type="ChEBI" id="CHEBI:29105"/>
        <note>catalytic</note>
    </ligand>
</feature>
<evidence type="ECO:0000256" key="13">
    <source>
        <dbReference type="ARBA" id="ARBA00049515"/>
    </source>
</evidence>
<dbReference type="PATRIC" id="fig|1703775.3.peg.3130"/>
<dbReference type="InterPro" id="IPR012947">
    <property type="entry name" value="tRNA_SAD"/>
</dbReference>
<evidence type="ECO:0000256" key="8">
    <source>
        <dbReference type="ARBA" id="ARBA00022833"/>
    </source>
</evidence>
<dbReference type="GO" id="GO:0005524">
    <property type="term" value="F:ATP binding"/>
    <property type="evidence" value="ECO:0007669"/>
    <property type="project" value="UniProtKB-UniRule"/>
</dbReference>
<feature type="binding site" evidence="14">
    <location>
        <position position="323"/>
    </location>
    <ligand>
        <name>Zn(2+)</name>
        <dbReference type="ChEBI" id="CHEBI:29105"/>
        <note>catalytic</note>
    </ligand>
</feature>
<comment type="cofactor">
    <cofactor evidence="14">
        <name>Zn(2+)</name>
        <dbReference type="ChEBI" id="CHEBI:29105"/>
    </cofactor>
    <text evidence="14">Binds 1 zinc ion per subunit.</text>
</comment>
<evidence type="ECO:0000313" key="16">
    <source>
        <dbReference type="EMBL" id="KPJ66698.1"/>
    </source>
</evidence>
<evidence type="ECO:0000256" key="5">
    <source>
        <dbReference type="ARBA" id="ARBA00022598"/>
    </source>
</evidence>
<proteinExistence type="inferred from homology"/>
<dbReference type="HAMAP" id="MF_00184">
    <property type="entry name" value="Thr_tRNA_synth"/>
    <property type="match status" value="1"/>
</dbReference>
<evidence type="ECO:0000256" key="7">
    <source>
        <dbReference type="ARBA" id="ARBA00022741"/>
    </source>
</evidence>
<evidence type="ECO:0000256" key="12">
    <source>
        <dbReference type="ARBA" id="ARBA00023146"/>
    </source>
</evidence>
<comment type="subunit">
    <text evidence="14">Homodimer.</text>
</comment>
<dbReference type="Gene3D" id="3.30.930.10">
    <property type="entry name" value="Bira Bifunctional Protein, Domain 2"/>
    <property type="match status" value="1"/>
</dbReference>
<evidence type="ECO:0000256" key="14">
    <source>
        <dbReference type="HAMAP-Rule" id="MF_00184"/>
    </source>
</evidence>
<dbReference type="SUPFAM" id="SSF55681">
    <property type="entry name" value="Class II aaRS and biotin synthetases"/>
    <property type="match status" value="1"/>
</dbReference>
<dbReference type="AlphaFoldDB" id="A0A0S7XWC2"/>
<evidence type="ECO:0000259" key="15">
    <source>
        <dbReference type="PROSITE" id="PS50862"/>
    </source>
</evidence>
<dbReference type="Pfam" id="PF03129">
    <property type="entry name" value="HGTP_anticodon"/>
    <property type="match status" value="1"/>
</dbReference>
<dbReference type="SUPFAM" id="SSF52954">
    <property type="entry name" value="Class II aaRS ABD-related"/>
    <property type="match status" value="1"/>
</dbReference>
<dbReference type="Gene3D" id="3.40.50.800">
    <property type="entry name" value="Anticodon-binding domain"/>
    <property type="match status" value="1"/>
</dbReference>
<dbReference type="InterPro" id="IPR045864">
    <property type="entry name" value="aa-tRNA-synth_II/BPL/LPL"/>
</dbReference>
<keyword evidence="7 14" id="KW-0547">Nucleotide-binding</keyword>
<dbReference type="GO" id="GO:0006435">
    <property type="term" value="P:threonyl-tRNA aminoacylation"/>
    <property type="evidence" value="ECO:0007669"/>
    <property type="project" value="UniProtKB-UniRule"/>
</dbReference>
<dbReference type="FunFam" id="3.30.980.10:FF:000005">
    <property type="entry name" value="Threonyl-tRNA synthetase, mitochondrial"/>
    <property type="match status" value="1"/>
</dbReference>
<dbReference type="InterPro" id="IPR047246">
    <property type="entry name" value="ThrRS_anticodon"/>
</dbReference>
<dbReference type="PANTHER" id="PTHR11451">
    <property type="entry name" value="THREONINE-TRNA LIGASE"/>
    <property type="match status" value="1"/>
</dbReference>
<dbReference type="PRINTS" id="PR01047">
    <property type="entry name" value="TRNASYNTHTHR"/>
</dbReference>
<dbReference type="InterPro" id="IPR002314">
    <property type="entry name" value="aa-tRNA-synt_IIb"/>
</dbReference>
<keyword evidence="8 14" id="KW-0862">Zinc</keyword>
<evidence type="ECO:0000256" key="4">
    <source>
        <dbReference type="ARBA" id="ARBA00022555"/>
    </source>
</evidence>
<comment type="catalytic activity">
    <reaction evidence="13 14">
        <text>tRNA(Thr) + L-threonine + ATP = L-threonyl-tRNA(Thr) + AMP + diphosphate + H(+)</text>
        <dbReference type="Rhea" id="RHEA:24624"/>
        <dbReference type="Rhea" id="RHEA-COMP:9670"/>
        <dbReference type="Rhea" id="RHEA-COMP:9704"/>
        <dbReference type="ChEBI" id="CHEBI:15378"/>
        <dbReference type="ChEBI" id="CHEBI:30616"/>
        <dbReference type="ChEBI" id="CHEBI:33019"/>
        <dbReference type="ChEBI" id="CHEBI:57926"/>
        <dbReference type="ChEBI" id="CHEBI:78442"/>
        <dbReference type="ChEBI" id="CHEBI:78534"/>
        <dbReference type="ChEBI" id="CHEBI:456215"/>
        <dbReference type="EC" id="6.1.1.3"/>
    </reaction>
</comment>
<gene>
    <name evidence="14" type="primary">thrS</name>
    <name evidence="16" type="ORF">AMJ44_07975</name>
</gene>
<dbReference type="FunFam" id="3.30.930.10:FF:000019">
    <property type="entry name" value="Threonine--tRNA ligase"/>
    <property type="match status" value="1"/>
</dbReference>
<keyword evidence="9 14" id="KW-0067">ATP-binding</keyword>
<dbReference type="EC" id="6.1.1.3" evidence="14"/>
<dbReference type="PROSITE" id="PS50862">
    <property type="entry name" value="AA_TRNA_LIGASE_II"/>
    <property type="match status" value="1"/>
</dbReference>
<dbReference type="FunFam" id="3.40.50.800:FF:000001">
    <property type="entry name" value="Threonine--tRNA ligase"/>
    <property type="match status" value="1"/>
</dbReference>
<reference evidence="16 17" key="1">
    <citation type="journal article" date="2015" name="Microbiome">
        <title>Genomic resolution of linkages in carbon, nitrogen, and sulfur cycling among widespread estuary sediment bacteria.</title>
        <authorList>
            <person name="Baker B.J."/>
            <person name="Lazar C.S."/>
            <person name="Teske A.P."/>
            <person name="Dick G.J."/>
        </authorList>
    </citation>
    <scope>NUCLEOTIDE SEQUENCE [LARGE SCALE GENOMIC DNA]</scope>
    <source>
        <strain evidence="16">DG_54_3</strain>
    </source>
</reference>
<feature type="binding site" evidence="14">
    <location>
        <position position="272"/>
    </location>
    <ligand>
        <name>Zn(2+)</name>
        <dbReference type="ChEBI" id="CHEBI:29105"/>
        <note>catalytic</note>
    </ligand>
</feature>
<evidence type="ECO:0000313" key="17">
    <source>
        <dbReference type="Proteomes" id="UP000051861"/>
    </source>
</evidence>
<dbReference type="GO" id="GO:0000049">
    <property type="term" value="F:tRNA binding"/>
    <property type="evidence" value="ECO:0007669"/>
    <property type="project" value="UniProtKB-KW"/>
</dbReference>
<dbReference type="GO" id="GO:0005737">
    <property type="term" value="C:cytoplasm"/>
    <property type="evidence" value="ECO:0007669"/>
    <property type="project" value="UniProtKB-SubCell"/>
</dbReference>
<dbReference type="SMART" id="SM00863">
    <property type="entry name" value="tRNA_SAD"/>
    <property type="match status" value="1"/>
</dbReference>
<dbReference type="Gene3D" id="3.30.980.10">
    <property type="entry name" value="Threonyl-trna Synthetase, Chain A, domain 2"/>
    <property type="match status" value="1"/>
</dbReference>
<sequence length="573" mass="66640">MTKKVDLETLRHSTSHIMAQAVIELFPGVKLGIGPAIEDGFYYDFDMPEQITPEDLPKIEKKMQEIIKANQKFKRIEMDKEEALKLMEERGEKYKVELLHEIEEEKVSLYQNGDFIDLCRGPHLESTGQIKAFKLLSIAGAYWHGIETNPVMQRIYGTAFPTQKEVDDYIKSLEEAKKRDHRRLGKELDLFSIHEEAGTGFVYYHPRGAIIRHVIEDFLRKENIKRGYELVYIPHIAKVDLWNTSGHTNYYRENMYFMQIDEQDYVIKPMNCPGHILIYKRKLRSYRDLPIRYFELGTVYRYEKSGVLHGLLRVRGFTQDDAHIFCRLDQLEEEVLSVLEFVDYVMRVFKFEYEVSLSTRPEKFAGTIENWDKATAILQQALQDRNIPFQVDPGAGVFYGPKIDIKLKDAIGRLWQGPTIQVDFNLPERFSLSYIAEDGTKKAPVMIHRAVLGSIERFFGALIEHFAGAFPTWLAPIQVMVMPIADRHNEYAEEIAKKLKEKEIRGETDLRREKIGAKIRDAQMQKIPYMLILGDKEAKENMVTVRHRTKGDLGPKKLKDLLAELKQEIDSRA</sequence>
<evidence type="ECO:0000256" key="9">
    <source>
        <dbReference type="ARBA" id="ARBA00022840"/>
    </source>
</evidence>
<dbReference type="Gene3D" id="3.30.54.20">
    <property type="match status" value="1"/>
</dbReference>
<comment type="subcellular location">
    <subcellularLocation>
        <location evidence="1 14">Cytoplasm</location>
    </subcellularLocation>
</comment>
<dbReference type="GO" id="GO:0004829">
    <property type="term" value="F:threonine-tRNA ligase activity"/>
    <property type="evidence" value="ECO:0007669"/>
    <property type="project" value="UniProtKB-UniRule"/>
</dbReference>
<comment type="similarity">
    <text evidence="2 14">Belongs to the class-II aminoacyl-tRNA synthetase family.</text>
</comment>
<dbReference type="NCBIfam" id="TIGR00418">
    <property type="entry name" value="thrS"/>
    <property type="match status" value="1"/>
</dbReference>
<dbReference type="InterPro" id="IPR004154">
    <property type="entry name" value="Anticodon-bd"/>
</dbReference>
<name>A0A0S7XWC2_UNCSA</name>
<organism evidence="16 17">
    <name type="scientific">candidate division WOR-1 bacterium DG_54_3</name>
    <dbReference type="NCBI Taxonomy" id="1703775"/>
    <lineage>
        <taxon>Bacteria</taxon>
        <taxon>Bacillati</taxon>
        <taxon>Saganbacteria</taxon>
    </lineage>
</organism>
<dbReference type="FunFam" id="3.30.54.20:FF:000002">
    <property type="entry name" value="Threonine--tRNA ligase"/>
    <property type="match status" value="1"/>
</dbReference>
<dbReference type="Pfam" id="PF00587">
    <property type="entry name" value="tRNA-synt_2b"/>
    <property type="match status" value="1"/>
</dbReference>
<feature type="region of interest" description="Catalytic" evidence="14">
    <location>
        <begin position="180"/>
        <end position="471"/>
    </location>
</feature>
<evidence type="ECO:0000256" key="1">
    <source>
        <dbReference type="ARBA" id="ARBA00004496"/>
    </source>
</evidence>
<keyword evidence="4 14" id="KW-0820">tRNA-binding</keyword>
<dbReference type="InterPro" id="IPR033728">
    <property type="entry name" value="ThrRS_core"/>
</dbReference>
<evidence type="ECO:0000256" key="6">
    <source>
        <dbReference type="ARBA" id="ARBA00022723"/>
    </source>
</evidence>
<dbReference type="GO" id="GO:0046872">
    <property type="term" value="F:metal ion binding"/>
    <property type="evidence" value="ECO:0007669"/>
    <property type="project" value="UniProtKB-KW"/>
</dbReference>
<feature type="domain" description="Aminoacyl-transfer RNA synthetases class-II family profile" evidence="15">
    <location>
        <begin position="180"/>
        <end position="471"/>
    </location>
</feature>
<keyword evidence="6 14" id="KW-0479">Metal-binding</keyword>
<keyword evidence="3 14" id="KW-0963">Cytoplasm</keyword>
<dbReference type="CDD" id="cd00771">
    <property type="entry name" value="ThrRS_core"/>
    <property type="match status" value="1"/>
</dbReference>
<comment type="caution">
    <text evidence="16">The sequence shown here is derived from an EMBL/GenBank/DDBJ whole genome shotgun (WGS) entry which is preliminary data.</text>
</comment>
<dbReference type="Pfam" id="PF07973">
    <property type="entry name" value="tRNA_SAD"/>
    <property type="match status" value="1"/>
</dbReference>